<gene>
    <name evidence="4" type="ORF">D5R81_18030</name>
</gene>
<evidence type="ECO:0000256" key="2">
    <source>
        <dbReference type="PROSITE-ProRule" id="PRU00703"/>
    </source>
</evidence>
<evidence type="ECO:0000259" key="3">
    <source>
        <dbReference type="PROSITE" id="PS51371"/>
    </source>
</evidence>
<dbReference type="OrthoDB" id="9771532at2"/>
<sequence>MNSTIIKNSDVMTQSYAMVDGLVTIAEAIKIALENGVEILFVKKRNEHDEYGMVSMSDIAKKVIAKDRSPERVNVYEIMTKPVVSVHGYMDIRYTARLFENFGISRAPVIEGAEILGVVSYNEIVLKRMLEK</sequence>
<dbReference type="AlphaFoldDB" id="A0A3A6U0M0"/>
<dbReference type="InterPro" id="IPR051257">
    <property type="entry name" value="Diverse_CBS-Domain"/>
</dbReference>
<feature type="domain" description="CBS" evidence="3">
    <location>
        <begin position="79"/>
        <end position="132"/>
    </location>
</feature>
<comment type="caution">
    <text evidence="4">The sequence shown here is derived from an EMBL/GenBank/DDBJ whole genome shotgun (WGS) entry which is preliminary data.</text>
</comment>
<organism evidence="4 5">
    <name type="scientific">Parashewanella spongiae</name>
    <dbReference type="NCBI Taxonomy" id="342950"/>
    <lineage>
        <taxon>Bacteria</taxon>
        <taxon>Pseudomonadati</taxon>
        <taxon>Pseudomonadota</taxon>
        <taxon>Gammaproteobacteria</taxon>
        <taxon>Alteromonadales</taxon>
        <taxon>Shewanellaceae</taxon>
        <taxon>Parashewanella</taxon>
    </lineage>
</organism>
<accession>A0A3A6U0M0</accession>
<evidence type="ECO:0000256" key="1">
    <source>
        <dbReference type="ARBA" id="ARBA00023122"/>
    </source>
</evidence>
<dbReference type="SMART" id="SM00116">
    <property type="entry name" value="CBS"/>
    <property type="match status" value="2"/>
</dbReference>
<dbReference type="RefSeq" id="WP_121854996.1">
    <property type="nucleotide sequence ID" value="NZ_CP037952.1"/>
</dbReference>
<dbReference type="InterPro" id="IPR000644">
    <property type="entry name" value="CBS_dom"/>
</dbReference>
<dbReference type="Gene3D" id="3.10.580.10">
    <property type="entry name" value="CBS-domain"/>
    <property type="match status" value="1"/>
</dbReference>
<dbReference type="PROSITE" id="PS51371">
    <property type="entry name" value="CBS"/>
    <property type="match status" value="1"/>
</dbReference>
<dbReference type="EMBL" id="QYYH01000170">
    <property type="protein sequence ID" value="RJY06192.1"/>
    <property type="molecule type" value="Genomic_DNA"/>
</dbReference>
<evidence type="ECO:0000313" key="4">
    <source>
        <dbReference type="EMBL" id="RJY06192.1"/>
    </source>
</evidence>
<dbReference type="InterPro" id="IPR046342">
    <property type="entry name" value="CBS_dom_sf"/>
</dbReference>
<dbReference type="SUPFAM" id="SSF54631">
    <property type="entry name" value="CBS-domain pair"/>
    <property type="match status" value="1"/>
</dbReference>
<name>A0A3A6U0M0_9GAMM</name>
<dbReference type="PANTHER" id="PTHR43080:SF2">
    <property type="entry name" value="CBS DOMAIN-CONTAINING PROTEIN"/>
    <property type="match status" value="1"/>
</dbReference>
<protein>
    <submittedName>
        <fullName evidence="4">CBS domain-containing protein</fullName>
    </submittedName>
</protein>
<evidence type="ECO:0000313" key="5">
    <source>
        <dbReference type="Proteomes" id="UP000273022"/>
    </source>
</evidence>
<dbReference type="Proteomes" id="UP000273022">
    <property type="component" value="Unassembled WGS sequence"/>
</dbReference>
<proteinExistence type="predicted"/>
<reference evidence="4 5" key="1">
    <citation type="submission" date="2018-09" db="EMBL/GenBank/DDBJ databases">
        <title>Phylogeny of the Shewanellaceae, and recommendation for two new genera, Pseudoshewanella and Parashewanella.</title>
        <authorList>
            <person name="Wang G."/>
        </authorList>
    </citation>
    <scope>NUCLEOTIDE SEQUENCE [LARGE SCALE GENOMIC DNA]</scope>
    <source>
        <strain evidence="4 5">KCTC 22492</strain>
    </source>
</reference>
<keyword evidence="1 2" id="KW-0129">CBS domain</keyword>
<dbReference type="Pfam" id="PF00571">
    <property type="entry name" value="CBS"/>
    <property type="match status" value="2"/>
</dbReference>
<dbReference type="PANTHER" id="PTHR43080">
    <property type="entry name" value="CBS DOMAIN-CONTAINING PROTEIN CBSX3, MITOCHONDRIAL"/>
    <property type="match status" value="1"/>
</dbReference>
<keyword evidence="5" id="KW-1185">Reference proteome</keyword>